<comment type="caution">
    <text evidence="2">The sequence shown here is derived from an EMBL/GenBank/DDBJ whole genome shotgun (WGS) entry which is preliminary data.</text>
</comment>
<evidence type="ECO:0000256" key="1">
    <source>
        <dbReference type="SAM" id="MobiDB-lite"/>
    </source>
</evidence>
<evidence type="ECO:0000313" key="3">
    <source>
        <dbReference type="Proteomes" id="UP000607653"/>
    </source>
</evidence>
<sequence>MGIIREKIDEMDGGDGLNGNEGISSDTFFGSSGDGDEDGDDDDGRSRNALSSSSSSSSSSSFVEMEIAATCSLKTLGTMATTDGEQRRICPSLFFPMRFGQTKQQIK</sequence>
<dbReference type="Proteomes" id="UP000607653">
    <property type="component" value="Unassembled WGS sequence"/>
</dbReference>
<proteinExistence type="predicted"/>
<organism evidence="2 3">
    <name type="scientific">Nelumbo nucifera</name>
    <name type="common">Sacred lotus</name>
    <dbReference type="NCBI Taxonomy" id="4432"/>
    <lineage>
        <taxon>Eukaryota</taxon>
        <taxon>Viridiplantae</taxon>
        <taxon>Streptophyta</taxon>
        <taxon>Embryophyta</taxon>
        <taxon>Tracheophyta</taxon>
        <taxon>Spermatophyta</taxon>
        <taxon>Magnoliopsida</taxon>
        <taxon>Proteales</taxon>
        <taxon>Nelumbonaceae</taxon>
        <taxon>Nelumbo</taxon>
    </lineage>
</organism>
<protein>
    <submittedName>
        <fullName evidence="2">Uncharacterized protein</fullName>
    </submittedName>
</protein>
<evidence type="ECO:0000313" key="2">
    <source>
        <dbReference type="EMBL" id="DAD47718.1"/>
    </source>
</evidence>
<reference evidence="2 3" key="1">
    <citation type="journal article" date="2020" name="Mol. Biol. Evol.">
        <title>Distinct Expression and Methylation Patterns for Genes with Different Fates following a Single Whole-Genome Duplication in Flowering Plants.</title>
        <authorList>
            <person name="Shi T."/>
            <person name="Rahmani R.S."/>
            <person name="Gugger P.F."/>
            <person name="Wang M."/>
            <person name="Li H."/>
            <person name="Zhang Y."/>
            <person name="Li Z."/>
            <person name="Wang Q."/>
            <person name="Van de Peer Y."/>
            <person name="Marchal K."/>
            <person name="Chen J."/>
        </authorList>
    </citation>
    <scope>NUCLEOTIDE SEQUENCE [LARGE SCALE GENOMIC DNA]</scope>
    <source>
        <tissue evidence="2">Leaf</tissue>
    </source>
</reference>
<dbReference type="EMBL" id="DUZY01000008">
    <property type="protein sequence ID" value="DAD47718.1"/>
    <property type="molecule type" value="Genomic_DNA"/>
</dbReference>
<gene>
    <name evidence="2" type="ORF">HUJ06_017655</name>
</gene>
<feature type="region of interest" description="Disordered" evidence="1">
    <location>
        <begin position="1"/>
        <end position="62"/>
    </location>
</feature>
<dbReference type="AlphaFoldDB" id="A0A823A0L2"/>
<accession>A0A823A0L2</accession>
<feature type="compositionally biased region" description="Basic and acidic residues" evidence="1">
    <location>
        <begin position="1"/>
        <end position="10"/>
    </location>
</feature>
<keyword evidence="3" id="KW-1185">Reference proteome</keyword>
<feature type="compositionally biased region" description="Acidic residues" evidence="1">
    <location>
        <begin position="34"/>
        <end position="43"/>
    </location>
</feature>
<feature type="compositionally biased region" description="Low complexity" evidence="1">
    <location>
        <begin position="51"/>
        <end position="61"/>
    </location>
</feature>
<name>A0A823A0L2_NELNU</name>